<gene>
    <name evidence="2" type="ORF">M0812_10364</name>
</gene>
<feature type="compositionally biased region" description="Basic and acidic residues" evidence="1">
    <location>
        <begin position="161"/>
        <end position="176"/>
    </location>
</feature>
<sequence>MFTKLEFSTTWKATEAYNALYNYPIVIDNRIIEVIYSNSSSLLSILPYLTPYNPSGYKAFRGYKLESPDSNYSANKDKSPHRGPIGYTPQNSGIGIHYKYPENYYTEGERLSQQSYKKREMSKRTPQRNNRSRTYREENSKENQLGKKTHMSYRNAVKYNPKKDLENKKKEKNTQKRDIFSKNALFVIGKKENILETTEKQNIEKHFMSFNPIKIEKKNSKTGKNYFIVYFKDERMRNRALIMKDTIINNTTITVKKALKKSLNQNNKKNNNPNSKERKTKIKTIEEISQTIKDIKKEQEESITLDQSDTEESNLNSKSGKFDITDPLCGGSSNPRGGISATPKPDLGDSTLTNELNSEVQRMDSELSVIKGKKIT</sequence>
<feature type="compositionally biased region" description="Low complexity" evidence="1">
    <location>
        <begin position="261"/>
        <end position="274"/>
    </location>
</feature>
<dbReference type="GO" id="GO:0003676">
    <property type="term" value="F:nucleic acid binding"/>
    <property type="evidence" value="ECO:0007669"/>
    <property type="project" value="InterPro"/>
</dbReference>
<name>A0AAV7ZSG1_9EUKA</name>
<protein>
    <recommendedName>
        <fullName evidence="4">RRM domain-containing protein</fullName>
    </recommendedName>
</protein>
<organism evidence="2 3">
    <name type="scientific">Anaeramoeba flamelloides</name>
    <dbReference type="NCBI Taxonomy" id="1746091"/>
    <lineage>
        <taxon>Eukaryota</taxon>
        <taxon>Metamonada</taxon>
        <taxon>Anaeramoebidae</taxon>
        <taxon>Anaeramoeba</taxon>
    </lineage>
</organism>
<dbReference type="InterPro" id="IPR035979">
    <property type="entry name" value="RBD_domain_sf"/>
</dbReference>
<feature type="compositionally biased region" description="Basic and acidic residues" evidence="1">
    <location>
        <begin position="134"/>
        <end position="145"/>
    </location>
</feature>
<feature type="compositionally biased region" description="Polar residues" evidence="1">
    <location>
        <begin position="302"/>
        <end position="319"/>
    </location>
</feature>
<evidence type="ECO:0008006" key="4">
    <source>
        <dbReference type="Google" id="ProtNLM"/>
    </source>
</evidence>
<dbReference type="AlphaFoldDB" id="A0AAV7ZSG1"/>
<evidence type="ECO:0000256" key="1">
    <source>
        <dbReference type="SAM" id="MobiDB-lite"/>
    </source>
</evidence>
<evidence type="ECO:0000313" key="2">
    <source>
        <dbReference type="EMBL" id="KAJ3444508.1"/>
    </source>
</evidence>
<accession>A0AAV7ZSG1</accession>
<feature type="region of interest" description="Disordered" evidence="1">
    <location>
        <begin position="70"/>
        <end position="92"/>
    </location>
</feature>
<proteinExistence type="predicted"/>
<dbReference type="Gene3D" id="3.30.70.330">
    <property type="match status" value="1"/>
</dbReference>
<evidence type="ECO:0000313" key="3">
    <source>
        <dbReference type="Proteomes" id="UP001146793"/>
    </source>
</evidence>
<comment type="caution">
    <text evidence="2">The sequence shown here is derived from an EMBL/GenBank/DDBJ whole genome shotgun (WGS) entry which is preliminary data.</text>
</comment>
<dbReference type="EMBL" id="JANTQA010000023">
    <property type="protein sequence ID" value="KAJ3444508.1"/>
    <property type="molecule type" value="Genomic_DNA"/>
</dbReference>
<dbReference type="SUPFAM" id="SSF54928">
    <property type="entry name" value="RNA-binding domain, RBD"/>
    <property type="match status" value="1"/>
</dbReference>
<dbReference type="Proteomes" id="UP001146793">
    <property type="component" value="Unassembled WGS sequence"/>
</dbReference>
<feature type="region of interest" description="Disordered" evidence="1">
    <location>
        <begin position="110"/>
        <end position="176"/>
    </location>
</feature>
<reference evidence="2" key="1">
    <citation type="submission" date="2022-08" db="EMBL/GenBank/DDBJ databases">
        <title>Novel sulphate-reducing endosymbionts in the free-living metamonad Anaeramoeba.</title>
        <authorList>
            <person name="Jerlstrom-Hultqvist J."/>
            <person name="Cepicka I."/>
            <person name="Gallot-Lavallee L."/>
            <person name="Salas-Leiva D."/>
            <person name="Curtis B.A."/>
            <person name="Zahonova K."/>
            <person name="Pipaliya S."/>
            <person name="Dacks J."/>
            <person name="Roger A.J."/>
        </authorList>
    </citation>
    <scope>NUCLEOTIDE SEQUENCE</scope>
    <source>
        <strain evidence="2">Busselton2</strain>
    </source>
</reference>
<feature type="region of interest" description="Disordered" evidence="1">
    <location>
        <begin position="299"/>
        <end position="353"/>
    </location>
</feature>
<dbReference type="InterPro" id="IPR012677">
    <property type="entry name" value="Nucleotide-bd_a/b_plait_sf"/>
</dbReference>
<feature type="region of interest" description="Disordered" evidence="1">
    <location>
        <begin position="261"/>
        <end position="285"/>
    </location>
</feature>